<evidence type="ECO:0000313" key="2">
    <source>
        <dbReference type="EMBL" id="CZR41354.1"/>
    </source>
</evidence>
<dbReference type="RefSeq" id="XP_031081946.1">
    <property type="nucleotide sequence ID" value="XM_031231962.1"/>
</dbReference>
<comment type="caution">
    <text evidence="2">The sequence shown here is derived from an EMBL/GenBank/DDBJ whole genome shotgun (WGS) entry which is preliminary data.</text>
</comment>
<organism evidence="2 3">
    <name type="scientific">Fusarium proliferatum (strain ET1)</name>
    <name type="common">Orchid endophyte fungus</name>
    <dbReference type="NCBI Taxonomy" id="1227346"/>
    <lineage>
        <taxon>Eukaryota</taxon>
        <taxon>Fungi</taxon>
        <taxon>Dikarya</taxon>
        <taxon>Ascomycota</taxon>
        <taxon>Pezizomycotina</taxon>
        <taxon>Sordariomycetes</taxon>
        <taxon>Hypocreomycetidae</taxon>
        <taxon>Hypocreales</taxon>
        <taxon>Nectriaceae</taxon>
        <taxon>Fusarium</taxon>
        <taxon>Fusarium fujikuroi species complex</taxon>
    </lineage>
</organism>
<sequence>MSEAPRRNKLWLWSRSSATLIVCITDSLALGLPSTGSQRKGNIAGMCKCWAEPHWHRSQDVLRMFLFQPQRSPPHKVPAWKSHRVRVSLLDFEPCHCASDNRIFTCVLHVARHMVVAWDDRSKPTVDYGSLASGRGAGWPEDTTIGVDHRRGESSCIVSSKVNPERDAQELGIIGYDHDRHSRPMAPRLDEPQTVQVIDMASETTHPITSLFSMDAYCLCALKALGRPPPLYERVVTKDLDAVDFSLRPAIQEQAISGWLPHSIVVLESCTLFCLPVPKSCLLVACKRRLQSSCRTHRGSLSVITTGVVPTTSHRFVRRGASVNAMQNGIATPTAIPIEFSCP</sequence>
<reference evidence="3" key="1">
    <citation type="journal article" date="2016" name="Genome Biol. Evol.">
        <title>Comparative 'omics' of the Fusarium fujikuroi species complex highlights differences in genetic potential and metabolite synthesis.</title>
        <authorList>
            <person name="Niehaus E.-M."/>
            <person name="Muensterkoetter M."/>
            <person name="Proctor R.H."/>
            <person name="Brown D.W."/>
            <person name="Sharon A."/>
            <person name="Idan Y."/>
            <person name="Oren-Young L."/>
            <person name="Sieber C.M."/>
            <person name="Novak O."/>
            <person name="Pencik A."/>
            <person name="Tarkowska D."/>
            <person name="Hromadova K."/>
            <person name="Freeman S."/>
            <person name="Maymon M."/>
            <person name="Elazar M."/>
            <person name="Youssef S.A."/>
            <person name="El-Shabrawy E.S.M."/>
            <person name="Shalaby A.B.A."/>
            <person name="Houterman P."/>
            <person name="Brock N.L."/>
            <person name="Burkhardt I."/>
            <person name="Tsavkelova E.A."/>
            <person name="Dickschat J.S."/>
            <person name="Galuszka P."/>
            <person name="Gueldener U."/>
            <person name="Tudzynski B."/>
        </authorList>
    </citation>
    <scope>NUCLEOTIDE SEQUENCE [LARGE SCALE GENOMIC DNA]</scope>
    <source>
        <strain evidence="3">ET1</strain>
    </source>
</reference>
<keyword evidence="3" id="KW-1185">Reference proteome</keyword>
<protein>
    <submittedName>
        <fullName evidence="2">Uncharacterized protein</fullName>
    </submittedName>
</protein>
<name>A0A1L7VLQ5_FUSPR</name>
<dbReference type="GeneID" id="42055813"/>
<feature type="signal peptide" evidence="1">
    <location>
        <begin position="1"/>
        <end position="29"/>
    </location>
</feature>
<proteinExistence type="predicted"/>
<accession>A0A1L7VLQ5</accession>
<dbReference type="EMBL" id="FJOF01000005">
    <property type="protein sequence ID" value="CZR41354.1"/>
    <property type="molecule type" value="Genomic_DNA"/>
</dbReference>
<gene>
    <name evidence="2" type="ORF">FPRO_10943</name>
</gene>
<evidence type="ECO:0000256" key="1">
    <source>
        <dbReference type="SAM" id="SignalP"/>
    </source>
</evidence>
<keyword evidence="1" id="KW-0732">Signal</keyword>
<feature type="chain" id="PRO_5012499090" evidence="1">
    <location>
        <begin position="30"/>
        <end position="343"/>
    </location>
</feature>
<dbReference type="VEuPathDB" id="FungiDB:FPRO_10943"/>
<evidence type="ECO:0000313" key="3">
    <source>
        <dbReference type="Proteomes" id="UP000183971"/>
    </source>
</evidence>
<dbReference type="Proteomes" id="UP000183971">
    <property type="component" value="Unassembled WGS sequence"/>
</dbReference>
<dbReference type="AlphaFoldDB" id="A0A1L7VLQ5"/>